<dbReference type="EMBL" id="PEDP01000025">
    <property type="protein sequence ID" value="POS88161.1"/>
    <property type="molecule type" value="Genomic_DNA"/>
</dbReference>
<organism evidence="6 7">
    <name type="scientific">Erysiphe pulchra</name>
    <dbReference type="NCBI Taxonomy" id="225359"/>
    <lineage>
        <taxon>Eukaryota</taxon>
        <taxon>Fungi</taxon>
        <taxon>Dikarya</taxon>
        <taxon>Ascomycota</taxon>
        <taxon>Pezizomycotina</taxon>
        <taxon>Leotiomycetes</taxon>
        <taxon>Erysiphales</taxon>
        <taxon>Erysiphaceae</taxon>
        <taxon>Erysiphe</taxon>
    </lineage>
</organism>
<evidence type="ECO:0000256" key="1">
    <source>
        <dbReference type="ARBA" id="ARBA00004123"/>
    </source>
</evidence>
<evidence type="ECO:0000313" key="7">
    <source>
        <dbReference type="Proteomes" id="UP000237438"/>
    </source>
</evidence>
<feature type="compositionally biased region" description="Basic and acidic residues" evidence="5">
    <location>
        <begin position="246"/>
        <end position="264"/>
    </location>
</feature>
<dbReference type="OrthoDB" id="514823at2759"/>
<sequence length="332" mass="36864">MLFDFHRQQNAKKPRSIHATYLIIGTRQVEEISKVSNGANPDITDDGFIQSSPFTCTPSSISDESVKIPVKTITLVREADLEKVRSKYEHIDSIHIYSLAVYSVKDLQVLSEATQRLNQLCSGEDQLKSSSTYGTIQNKYVKLRVQRKPSLAVPSSSVKTVSKTVETVGKNKNLAVESKIEPISAQLSTKTTSNYGGKTKSGVTSVNNLPDKTSVKQSTSKIVANSKTQKVDKSSILTAFARTESIQKHEKKNENRNDKKRNYTSEKTAANASEDVPMKDEELKKMMEDDDEEEDKQQEEKESVTSLVSGGTNATTSKEVVVAINEQKKYKC</sequence>
<dbReference type="GO" id="GO:0006271">
    <property type="term" value="P:DNA strand elongation involved in DNA replication"/>
    <property type="evidence" value="ECO:0007669"/>
    <property type="project" value="TreeGrafter"/>
</dbReference>
<feature type="non-terminal residue" evidence="6">
    <location>
        <position position="332"/>
    </location>
</feature>
<comment type="subcellular location">
    <subcellularLocation>
        <location evidence="1">Nucleus</location>
    </subcellularLocation>
</comment>
<dbReference type="InterPro" id="IPR041913">
    <property type="entry name" value="POLD3_sf"/>
</dbReference>
<dbReference type="GO" id="GO:0003887">
    <property type="term" value="F:DNA-directed DNA polymerase activity"/>
    <property type="evidence" value="ECO:0007669"/>
    <property type="project" value="TreeGrafter"/>
</dbReference>
<name>A0A2S4Q1Q2_9PEZI</name>
<dbReference type="Pfam" id="PF09507">
    <property type="entry name" value="CDC27"/>
    <property type="match status" value="1"/>
</dbReference>
<dbReference type="GO" id="GO:0043625">
    <property type="term" value="C:delta DNA polymerase complex"/>
    <property type="evidence" value="ECO:0007669"/>
    <property type="project" value="InterPro"/>
</dbReference>
<feature type="compositionally biased region" description="Acidic residues" evidence="5">
    <location>
        <begin position="288"/>
        <end position="297"/>
    </location>
</feature>
<keyword evidence="4" id="KW-0539">Nucleus</keyword>
<gene>
    <name evidence="6" type="ORF">EPUL_000323</name>
</gene>
<dbReference type="PANTHER" id="PTHR17598">
    <property type="entry name" value="DNA POLYMERASE DELTA SUBUNIT 3"/>
    <property type="match status" value="1"/>
</dbReference>
<evidence type="ECO:0000256" key="2">
    <source>
        <dbReference type="ARBA" id="ARBA00017589"/>
    </source>
</evidence>
<dbReference type="AlphaFoldDB" id="A0A2S4Q1Q2"/>
<comment type="caution">
    <text evidence="6">The sequence shown here is derived from an EMBL/GenBank/DDBJ whole genome shotgun (WGS) entry which is preliminary data.</text>
</comment>
<accession>A0A2S4Q1Q2</accession>
<keyword evidence="7" id="KW-1185">Reference proteome</keyword>
<dbReference type="Gene3D" id="3.90.1030.20">
    <property type="entry name" value="DNA polymerase delta, p66 (Cdc27) subunit, wHTH domain"/>
    <property type="match status" value="1"/>
</dbReference>
<dbReference type="STRING" id="225359.A0A2S4Q1Q2"/>
<dbReference type="InterPro" id="IPR019038">
    <property type="entry name" value="POLD3"/>
</dbReference>
<feature type="compositionally biased region" description="Polar residues" evidence="5">
    <location>
        <begin position="304"/>
        <end position="318"/>
    </location>
</feature>
<dbReference type="GO" id="GO:0006297">
    <property type="term" value="P:nucleotide-excision repair, DNA gap filling"/>
    <property type="evidence" value="ECO:0007669"/>
    <property type="project" value="TreeGrafter"/>
</dbReference>
<dbReference type="PANTHER" id="PTHR17598:SF13">
    <property type="entry name" value="DNA POLYMERASE DELTA SUBUNIT 3"/>
    <property type="match status" value="1"/>
</dbReference>
<feature type="compositionally biased region" description="Basic and acidic residues" evidence="5">
    <location>
        <begin position="276"/>
        <end position="287"/>
    </location>
</feature>
<evidence type="ECO:0000256" key="4">
    <source>
        <dbReference type="ARBA" id="ARBA00023242"/>
    </source>
</evidence>
<evidence type="ECO:0000256" key="5">
    <source>
        <dbReference type="SAM" id="MobiDB-lite"/>
    </source>
</evidence>
<dbReference type="GO" id="GO:1904161">
    <property type="term" value="P:DNA synthesis involved in UV-damage excision repair"/>
    <property type="evidence" value="ECO:0007669"/>
    <property type="project" value="TreeGrafter"/>
</dbReference>
<keyword evidence="3" id="KW-0235">DNA replication</keyword>
<dbReference type="Proteomes" id="UP000237438">
    <property type="component" value="Unassembled WGS sequence"/>
</dbReference>
<evidence type="ECO:0000313" key="6">
    <source>
        <dbReference type="EMBL" id="POS88161.1"/>
    </source>
</evidence>
<feature type="region of interest" description="Disordered" evidence="5">
    <location>
        <begin position="246"/>
        <end position="321"/>
    </location>
</feature>
<proteinExistence type="predicted"/>
<protein>
    <recommendedName>
        <fullName evidence="2">DNA polymerase delta subunit 3</fullName>
    </recommendedName>
</protein>
<reference evidence="6 7" key="1">
    <citation type="submission" date="2017-10" db="EMBL/GenBank/DDBJ databases">
        <title>Development of genomic resources for the powdery mildew, Erysiphe pulchra.</title>
        <authorList>
            <person name="Wadl P.A."/>
            <person name="Mack B.M."/>
            <person name="Moore G."/>
            <person name="Beltz S.B."/>
        </authorList>
    </citation>
    <scope>NUCLEOTIDE SEQUENCE [LARGE SCALE GENOMIC DNA]</scope>
    <source>
        <strain evidence="6">Cflorida</strain>
    </source>
</reference>
<evidence type="ECO:0000256" key="3">
    <source>
        <dbReference type="ARBA" id="ARBA00022705"/>
    </source>
</evidence>